<keyword evidence="2 6" id="KW-0489">Methyltransferase</keyword>
<reference evidence="8 13" key="1">
    <citation type="submission" date="2015-09" db="EMBL/GenBank/DDBJ databases">
        <authorList>
            <consortium name="Pathogen Informatics"/>
        </authorList>
    </citation>
    <scope>NUCLEOTIDE SEQUENCE [LARGE SCALE GENOMIC DNA]</scope>
    <source>
        <strain evidence="8 13">2789STDY5834946</strain>
    </source>
</reference>
<feature type="binding site" evidence="6">
    <location>
        <begin position="109"/>
        <end position="115"/>
    </location>
    <ligand>
        <name>S-adenosyl-L-methionine</name>
        <dbReference type="ChEBI" id="CHEBI:59789"/>
    </ligand>
</feature>
<name>A0A174URM3_9BACE</name>
<evidence type="ECO:0000313" key="12">
    <source>
        <dbReference type="EMBL" id="RHD47426.1"/>
    </source>
</evidence>
<dbReference type="InterPro" id="IPR001678">
    <property type="entry name" value="MeTrfase_RsmB-F_NOP2_dom"/>
</dbReference>
<keyword evidence="1" id="KW-0963">Cytoplasm</keyword>
<feature type="domain" description="SAM-dependent MTase RsmB/NOP-type" evidence="7">
    <location>
        <begin position="10"/>
        <end position="296"/>
    </location>
</feature>
<dbReference type="EC" id="2.1.1.178" evidence="8"/>
<evidence type="ECO:0000313" key="14">
    <source>
        <dbReference type="Proteomes" id="UP000284689"/>
    </source>
</evidence>
<feature type="active site" description="Nucleophile" evidence="6">
    <location>
        <position position="230"/>
    </location>
</feature>
<dbReference type="Proteomes" id="UP001170023">
    <property type="component" value="Unassembled WGS sequence"/>
</dbReference>
<dbReference type="EMBL" id="QSJD01000018">
    <property type="protein sequence ID" value="RHD47426.1"/>
    <property type="molecule type" value="Genomic_DNA"/>
</dbReference>
<comment type="similarity">
    <text evidence="6">Belongs to the class I-like SAM-binding methyltransferase superfamily. RsmB/NOP family.</text>
</comment>
<dbReference type="AlphaFoldDB" id="A0A174URM3"/>
<protein>
    <submittedName>
        <fullName evidence="9">rRNA cytosine-C5-methyltransferase</fullName>
    </submittedName>
    <submittedName>
        <fullName evidence="8">tRNA and rRNA cytosine-C5-methylase</fullName>
        <ecNumber evidence="8">2.1.1.178</ecNumber>
    </submittedName>
</protein>
<evidence type="ECO:0000256" key="6">
    <source>
        <dbReference type="PROSITE-ProRule" id="PRU01023"/>
    </source>
</evidence>
<feature type="binding site" evidence="6">
    <location>
        <position position="160"/>
    </location>
    <ligand>
        <name>S-adenosyl-L-methionine</name>
        <dbReference type="ChEBI" id="CHEBI:59789"/>
    </ligand>
</feature>
<dbReference type="Proteomes" id="UP000284689">
    <property type="component" value="Unassembled WGS sequence"/>
</dbReference>
<accession>A0A174URM3</accession>
<dbReference type="InterPro" id="IPR023267">
    <property type="entry name" value="RCMT"/>
</dbReference>
<dbReference type="Pfam" id="PF01189">
    <property type="entry name" value="Methyltr_RsmB-F"/>
    <property type="match status" value="1"/>
</dbReference>
<dbReference type="EMBL" id="VVYJ01000010">
    <property type="protein sequence ID" value="KAA5474311.1"/>
    <property type="molecule type" value="Genomic_DNA"/>
</dbReference>
<dbReference type="Proteomes" id="UP000475905">
    <property type="component" value="Unassembled WGS sequence"/>
</dbReference>
<evidence type="ECO:0000256" key="3">
    <source>
        <dbReference type="ARBA" id="ARBA00022679"/>
    </source>
</evidence>
<evidence type="ECO:0000313" key="15">
    <source>
        <dbReference type="Proteomes" id="UP000427825"/>
    </source>
</evidence>
<dbReference type="PANTHER" id="PTHR22807:SF30">
    <property type="entry name" value="28S RRNA (CYTOSINE(4447)-C(5))-METHYLTRANSFERASE-RELATED"/>
    <property type="match status" value="1"/>
</dbReference>
<dbReference type="GO" id="GO:0008173">
    <property type="term" value="F:RNA methyltransferase activity"/>
    <property type="evidence" value="ECO:0007669"/>
    <property type="project" value="InterPro"/>
</dbReference>
<feature type="binding site" evidence="6">
    <location>
        <position position="177"/>
    </location>
    <ligand>
        <name>S-adenosyl-L-methionine</name>
        <dbReference type="ChEBI" id="CHEBI:59789"/>
    </ligand>
</feature>
<dbReference type="Gene3D" id="2.30.130.60">
    <property type="match status" value="1"/>
</dbReference>
<dbReference type="EMBL" id="VVYP01000014">
    <property type="protein sequence ID" value="KAA5462953.1"/>
    <property type="molecule type" value="Genomic_DNA"/>
</dbReference>
<dbReference type="GO" id="GO:0001510">
    <property type="term" value="P:RNA methylation"/>
    <property type="evidence" value="ECO:0007669"/>
    <property type="project" value="InterPro"/>
</dbReference>
<evidence type="ECO:0000256" key="2">
    <source>
        <dbReference type="ARBA" id="ARBA00022603"/>
    </source>
</evidence>
<dbReference type="Pfam" id="PF17125">
    <property type="entry name" value="Methyltr_RsmF_N"/>
    <property type="match status" value="1"/>
</dbReference>
<dbReference type="EMBL" id="JAUONL010000007">
    <property type="protein sequence ID" value="MDO6358125.1"/>
    <property type="molecule type" value="Genomic_DNA"/>
</dbReference>
<gene>
    <name evidence="8" type="primary">rsmF</name>
    <name evidence="12" type="ORF">DW794_12140</name>
    <name evidence="8" type="ORF">ERS852558_02315</name>
    <name evidence="9" type="ORF">F2Y36_12150</name>
    <name evidence="10" type="ORF">F2Y39_16000</name>
    <name evidence="11" type="ORF">Q4469_10555</name>
</gene>
<reference evidence="11" key="4">
    <citation type="submission" date="2023-07" db="EMBL/GenBank/DDBJ databases">
        <title>Whole Genome Sequencing of Colonoscopy isolates.</title>
        <authorList>
            <person name="Surve S.V."/>
            <person name="Valls R.A."/>
            <person name="Barrak K.E."/>
            <person name="Gardner T.B."/>
            <person name="O'Toole G.A."/>
        </authorList>
    </citation>
    <scope>NUCLEOTIDE SEQUENCE</scope>
    <source>
        <strain evidence="11">GP0119</strain>
    </source>
</reference>
<reference evidence="15 16" key="3">
    <citation type="journal article" date="2019" name="Nat. Med.">
        <title>A library of human gut bacterial isolates paired with longitudinal multiomics data enables mechanistic microbiome research.</title>
        <authorList>
            <person name="Poyet M."/>
            <person name="Groussin M."/>
            <person name="Gibbons S.M."/>
            <person name="Avila-Pacheco J."/>
            <person name="Jiang X."/>
            <person name="Kearney S.M."/>
            <person name="Perrotta A.R."/>
            <person name="Berdy B."/>
            <person name="Zhao S."/>
            <person name="Lieberman T.D."/>
            <person name="Swanson P.K."/>
            <person name="Smith M."/>
            <person name="Roesemann S."/>
            <person name="Alexander J.E."/>
            <person name="Rich S.A."/>
            <person name="Livny J."/>
            <person name="Vlamakis H."/>
            <person name="Clish C."/>
            <person name="Bullock K."/>
            <person name="Deik A."/>
            <person name="Scott J."/>
            <person name="Pierce K.A."/>
            <person name="Xavier R.J."/>
            <person name="Alm E.J."/>
        </authorList>
    </citation>
    <scope>NUCLEOTIDE SEQUENCE [LARGE SCALE GENOMIC DNA]</scope>
    <source>
        <strain evidence="10 15">BIOML-A25</strain>
        <strain evidence="9 16">BIOML-A31</strain>
    </source>
</reference>
<dbReference type="PROSITE" id="PS51686">
    <property type="entry name" value="SAM_MT_RSMB_NOP"/>
    <property type="match status" value="1"/>
</dbReference>
<dbReference type="SUPFAM" id="SSF53335">
    <property type="entry name" value="S-adenosyl-L-methionine-dependent methyltransferases"/>
    <property type="match status" value="1"/>
</dbReference>
<dbReference type="InterPro" id="IPR049560">
    <property type="entry name" value="MeTrfase_RsmB-F_NOP2_cat"/>
</dbReference>
<dbReference type="PANTHER" id="PTHR22807">
    <property type="entry name" value="NOP2 YEAST -RELATED NOL1/NOP2/FMU SUN DOMAIN-CONTAINING"/>
    <property type="match status" value="1"/>
</dbReference>
<dbReference type="PRINTS" id="PR02008">
    <property type="entry name" value="RCMTFAMILY"/>
</dbReference>
<keyword evidence="5 6" id="KW-0694">RNA-binding</keyword>
<dbReference type="Gene3D" id="3.40.50.150">
    <property type="entry name" value="Vaccinia Virus protein VP39"/>
    <property type="match status" value="1"/>
</dbReference>
<dbReference type="CDD" id="cd02440">
    <property type="entry name" value="AdoMet_MTases"/>
    <property type="match status" value="1"/>
</dbReference>
<dbReference type="InterPro" id="IPR029063">
    <property type="entry name" value="SAM-dependent_MTases_sf"/>
</dbReference>
<evidence type="ECO:0000256" key="5">
    <source>
        <dbReference type="ARBA" id="ARBA00022884"/>
    </source>
</evidence>
<evidence type="ECO:0000259" key="7">
    <source>
        <dbReference type="PROSITE" id="PS51686"/>
    </source>
</evidence>
<dbReference type="InterPro" id="IPR027391">
    <property type="entry name" value="Nol1_Nop2_Fmu_2"/>
</dbReference>
<evidence type="ECO:0000313" key="16">
    <source>
        <dbReference type="Proteomes" id="UP000475905"/>
    </source>
</evidence>
<organism evidence="8 13">
    <name type="scientific">Bacteroides caccae</name>
    <dbReference type="NCBI Taxonomy" id="47678"/>
    <lineage>
        <taxon>Bacteria</taxon>
        <taxon>Pseudomonadati</taxon>
        <taxon>Bacteroidota</taxon>
        <taxon>Bacteroidia</taxon>
        <taxon>Bacteroidales</taxon>
        <taxon>Bacteroidaceae</taxon>
        <taxon>Bacteroides</taxon>
    </lineage>
</organism>
<dbReference type="EMBL" id="CZBL01000009">
    <property type="protein sequence ID" value="CUQ25123.1"/>
    <property type="molecule type" value="Genomic_DNA"/>
</dbReference>
<dbReference type="Gene3D" id="3.30.70.1170">
    <property type="entry name" value="Sun protein, domain 3"/>
    <property type="match status" value="1"/>
</dbReference>
<evidence type="ECO:0000313" key="8">
    <source>
        <dbReference type="EMBL" id="CUQ25123.1"/>
    </source>
</evidence>
<evidence type="ECO:0000256" key="1">
    <source>
        <dbReference type="ARBA" id="ARBA00022490"/>
    </source>
</evidence>
<dbReference type="KEGG" id="bcac:CGC64_18070"/>
<sequence length="484" mass="53814">MNLPASFTEYTRALLGVEEYEKLVSALQQEPPVSIRLNRLKVHRLKVENALSVQPPWSSEGIYLDERLTFTFDPLFHAGCYYVQEASSMFVEQVLRQHVTKPVVMLDLCAAPGGKSTHARSVLPEGSLLVANEVIRNRSQILAENLTKWGHPDVVVTNNDPADFSALPSFFDVILTDVPCSGEGMFRKDPVAVEEWSPENVEICWQRQRRIIADVWPSLKPGGILIYSTCTYNTKEDEENVRWIQQEFGAESLAVDIREEWNITGNLLCGESASVYHFFPHKTKGEGFFLSVLRKPETAGEDSYADYYSFPKGKSAGKKGKKGGGASSSPVSKENMATAGKWLNDECAGKYVLSAEGAEIHAFPQQCVAELAAMKQHLRVVQAGVSVGEVKGKDLIPAHALAMSALLLRQDVFATEAVSYEQAIAYLRKEAVTLPATAPRGYVLLTYRNIPLGFVKNIGNRANNLYPQEWRIRSGYLPEKIRVL</sequence>
<dbReference type="GO" id="GO:0003723">
    <property type="term" value="F:RNA binding"/>
    <property type="evidence" value="ECO:0007669"/>
    <property type="project" value="UniProtKB-UniRule"/>
</dbReference>
<evidence type="ECO:0000313" key="9">
    <source>
        <dbReference type="EMBL" id="KAA5462953.1"/>
    </source>
</evidence>
<evidence type="ECO:0000313" key="11">
    <source>
        <dbReference type="EMBL" id="MDO6358125.1"/>
    </source>
</evidence>
<dbReference type="Proteomes" id="UP000095725">
    <property type="component" value="Unassembled WGS sequence"/>
</dbReference>
<proteinExistence type="inferred from homology"/>
<dbReference type="Pfam" id="PF13636">
    <property type="entry name" value="Methyltranf_PUA"/>
    <property type="match status" value="1"/>
</dbReference>
<dbReference type="RefSeq" id="WP_032855449.1">
    <property type="nucleotide sequence ID" value="NZ_CAXSUM010000008.1"/>
</dbReference>
<reference evidence="12 14" key="2">
    <citation type="submission" date="2018-08" db="EMBL/GenBank/DDBJ databases">
        <title>A genome reference for cultivated species of the human gut microbiota.</title>
        <authorList>
            <person name="Zou Y."/>
            <person name="Xue W."/>
            <person name="Luo G."/>
        </authorList>
    </citation>
    <scope>NUCLEOTIDE SEQUENCE [LARGE SCALE GENOMIC DNA]</scope>
    <source>
        <strain evidence="12 14">AM31-16AC</strain>
    </source>
</reference>
<evidence type="ECO:0000313" key="10">
    <source>
        <dbReference type="EMBL" id="KAA5474311.1"/>
    </source>
</evidence>
<dbReference type="Proteomes" id="UP000427825">
    <property type="component" value="Unassembled WGS sequence"/>
</dbReference>
<keyword evidence="4 6" id="KW-0949">S-adenosyl-L-methionine</keyword>
<evidence type="ECO:0000256" key="4">
    <source>
        <dbReference type="ARBA" id="ARBA00022691"/>
    </source>
</evidence>
<keyword evidence="3 6" id="KW-0808">Transferase</keyword>
<dbReference type="InterPro" id="IPR031341">
    <property type="entry name" value="Methyltr_RsmF_N"/>
</dbReference>
<evidence type="ECO:0000313" key="13">
    <source>
        <dbReference type="Proteomes" id="UP000095725"/>
    </source>
</evidence>
<feature type="binding site" evidence="6">
    <location>
        <position position="133"/>
    </location>
    <ligand>
        <name>S-adenosyl-L-methionine</name>
        <dbReference type="ChEBI" id="CHEBI:59789"/>
    </ligand>
</feature>